<gene>
    <name evidence="5" type="ORF">C3E79_01285</name>
</gene>
<sequence>MSADHPHSPRREFLAQWSASHGNLRRFLEDRAMRPLGDDAQRAAGEAAAAAAISETFGMTMEDFALGVDSVGGAFASAGAARLNQPDPDIPQDAEAAAFFDIDNTLIQGSSLVLLGRGLAKRRLITLGELLPGLTKQLRYRILGAERTSDIASGREHALGLARGKKVSDLLDLADDIVEHQILSRAFEATIELAQMHLAAGQQVWLVSATPVQIGQALAKRLGFTGALGTVAEAEDGVFTGRLVGDILHGPGKRHAVAALAAIQQLDLGLCTAYSDSINDIPMLSMVGTPVAINPDRALRKHAQNNGWEIRDYRSVRKVALPASIIMAAAAIAAGARAAMQRRG</sequence>
<dbReference type="PANTHER" id="PTHR43344">
    <property type="entry name" value="PHOSPHOSERINE PHOSPHATASE"/>
    <property type="match status" value="1"/>
</dbReference>
<evidence type="ECO:0000256" key="1">
    <source>
        <dbReference type="ARBA" id="ARBA00009184"/>
    </source>
</evidence>
<evidence type="ECO:0000313" key="5">
    <source>
        <dbReference type="EMBL" id="AWB83284.1"/>
    </source>
</evidence>
<dbReference type="SUPFAM" id="SSF56784">
    <property type="entry name" value="HAD-like"/>
    <property type="match status" value="1"/>
</dbReference>
<dbReference type="EMBL" id="CP026948">
    <property type="protein sequence ID" value="AWB83284.1"/>
    <property type="molecule type" value="Genomic_DNA"/>
</dbReference>
<dbReference type="InterPro" id="IPR023214">
    <property type="entry name" value="HAD_sf"/>
</dbReference>
<dbReference type="Proteomes" id="UP000244754">
    <property type="component" value="Chromosome"/>
</dbReference>
<keyword evidence="2" id="KW-0479">Metal-binding</keyword>
<dbReference type="InterPro" id="IPR006385">
    <property type="entry name" value="HAD_hydro_SerB1"/>
</dbReference>
<dbReference type="FunFam" id="3.40.50.1000:FF:000025">
    <property type="entry name" value="HAD hydrolase, family IB"/>
    <property type="match status" value="1"/>
</dbReference>
<dbReference type="GO" id="GO:0046872">
    <property type="term" value="F:metal ion binding"/>
    <property type="evidence" value="ECO:0007669"/>
    <property type="project" value="UniProtKB-KW"/>
</dbReference>
<dbReference type="PANTHER" id="PTHR43344:SF15">
    <property type="entry name" value="PHOSPHOSERINE PHOSPHATASE SERB1"/>
    <property type="match status" value="1"/>
</dbReference>
<dbReference type="CDD" id="cd02612">
    <property type="entry name" value="HAD_PGPPase"/>
    <property type="match status" value="1"/>
</dbReference>
<dbReference type="Gene3D" id="3.40.50.1000">
    <property type="entry name" value="HAD superfamily/HAD-like"/>
    <property type="match status" value="1"/>
</dbReference>
<accession>A0A2S0WC07</accession>
<reference evidence="6" key="1">
    <citation type="submission" date="2018-01" db="EMBL/GenBank/DDBJ databases">
        <authorList>
            <person name="Li J."/>
        </authorList>
    </citation>
    <scope>NUCLEOTIDE SEQUENCE [LARGE SCALE GENOMIC DNA]</scope>
    <source>
        <strain evidence="6">2184</strain>
    </source>
</reference>
<dbReference type="Pfam" id="PF12710">
    <property type="entry name" value="HAD"/>
    <property type="match status" value="1"/>
</dbReference>
<dbReference type="InterPro" id="IPR050582">
    <property type="entry name" value="HAD-like_SerB"/>
</dbReference>
<keyword evidence="4" id="KW-0460">Magnesium</keyword>
<organism evidence="5 6">
    <name type="scientific">Corynebacterium liangguodongii</name>
    <dbReference type="NCBI Taxonomy" id="2079535"/>
    <lineage>
        <taxon>Bacteria</taxon>
        <taxon>Bacillati</taxon>
        <taxon>Actinomycetota</taxon>
        <taxon>Actinomycetes</taxon>
        <taxon>Mycobacteriales</taxon>
        <taxon>Corynebacteriaceae</taxon>
        <taxon>Corynebacterium</taxon>
    </lineage>
</organism>
<dbReference type="KEGG" id="clia:C3E79_01285"/>
<proteinExistence type="inferred from homology"/>
<dbReference type="OrthoDB" id="25607at2"/>
<evidence type="ECO:0000256" key="2">
    <source>
        <dbReference type="ARBA" id="ARBA00022723"/>
    </source>
</evidence>
<dbReference type="NCBIfam" id="TIGR01488">
    <property type="entry name" value="HAD-SF-IB"/>
    <property type="match status" value="1"/>
</dbReference>
<evidence type="ECO:0000256" key="4">
    <source>
        <dbReference type="ARBA" id="ARBA00022842"/>
    </source>
</evidence>
<protein>
    <submittedName>
        <fullName evidence="5">HAD-IB family hydrolase</fullName>
    </submittedName>
</protein>
<dbReference type="AlphaFoldDB" id="A0A2S0WC07"/>
<keyword evidence="6" id="KW-1185">Reference proteome</keyword>
<evidence type="ECO:0000256" key="3">
    <source>
        <dbReference type="ARBA" id="ARBA00022801"/>
    </source>
</evidence>
<dbReference type="GO" id="GO:0016787">
    <property type="term" value="F:hydrolase activity"/>
    <property type="evidence" value="ECO:0007669"/>
    <property type="project" value="UniProtKB-KW"/>
</dbReference>
<dbReference type="Gene3D" id="1.20.1440.100">
    <property type="entry name" value="SG protein - dephosphorylation function"/>
    <property type="match status" value="1"/>
</dbReference>
<name>A0A2S0WC07_9CORY</name>
<keyword evidence="3 5" id="KW-0378">Hydrolase</keyword>
<dbReference type="InterPro" id="IPR036412">
    <property type="entry name" value="HAD-like_sf"/>
</dbReference>
<evidence type="ECO:0000313" key="6">
    <source>
        <dbReference type="Proteomes" id="UP000244754"/>
    </source>
</evidence>
<comment type="similarity">
    <text evidence="1">Belongs to the HAD-like hydrolase superfamily. SerB family.</text>
</comment>
<dbReference type="RefSeq" id="WP_108403279.1">
    <property type="nucleotide sequence ID" value="NZ_CP026948.1"/>
</dbReference>
<dbReference type="NCBIfam" id="TIGR01490">
    <property type="entry name" value="HAD-SF-IB-hyp1"/>
    <property type="match status" value="1"/>
</dbReference>